<dbReference type="STRING" id="1618747.UW02_C0035G0004"/>
<feature type="transmembrane region" description="Helical" evidence="1">
    <location>
        <begin position="52"/>
        <end position="73"/>
    </location>
</feature>
<evidence type="ECO:0008006" key="4">
    <source>
        <dbReference type="Google" id="ProtNLM"/>
    </source>
</evidence>
<reference evidence="2 3" key="1">
    <citation type="journal article" date="2015" name="Nature">
        <title>rRNA introns, odd ribosomes, and small enigmatic genomes across a large radiation of phyla.</title>
        <authorList>
            <person name="Brown C.T."/>
            <person name="Hug L.A."/>
            <person name="Thomas B.C."/>
            <person name="Sharon I."/>
            <person name="Castelle C.J."/>
            <person name="Singh A."/>
            <person name="Wilkins M.J."/>
            <person name="Williams K.H."/>
            <person name="Banfield J.F."/>
        </authorList>
    </citation>
    <scope>NUCLEOTIDE SEQUENCE [LARGE SCALE GENOMIC DNA]</scope>
</reference>
<dbReference type="Pfam" id="PF09527">
    <property type="entry name" value="ATPase_gene1"/>
    <property type="match status" value="1"/>
</dbReference>
<keyword evidence="1" id="KW-0812">Transmembrane</keyword>
<name>A0A0G1F6Q2_9BACT</name>
<evidence type="ECO:0000313" key="3">
    <source>
        <dbReference type="Proteomes" id="UP000034751"/>
    </source>
</evidence>
<protein>
    <recommendedName>
        <fullName evidence="4">F0F1-ATPase subunit</fullName>
    </recommendedName>
</protein>
<accession>A0A0G1F6Q2</accession>
<dbReference type="InterPro" id="IPR032820">
    <property type="entry name" value="ATPase_put"/>
</dbReference>
<sequence>MDENKQNLNGNGPWWKPGVQLLSEVSTWIVAPIVLALVFGKILDARYGTKPTIFLVLAGIGFLITCFGIYQVMKNYMKKLKEEAEKKNSKNN</sequence>
<keyword evidence="1" id="KW-0472">Membrane</keyword>
<feature type="transmembrane region" description="Helical" evidence="1">
    <location>
        <begin position="21"/>
        <end position="40"/>
    </location>
</feature>
<evidence type="ECO:0000256" key="1">
    <source>
        <dbReference type="SAM" id="Phobius"/>
    </source>
</evidence>
<comment type="caution">
    <text evidence="2">The sequence shown here is derived from an EMBL/GenBank/DDBJ whole genome shotgun (WGS) entry which is preliminary data.</text>
</comment>
<evidence type="ECO:0000313" key="2">
    <source>
        <dbReference type="EMBL" id="KKT18000.1"/>
    </source>
</evidence>
<dbReference type="Proteomes" id="UP000034751">
    <property type="component" value="Unassembled WGS sequence"/>
</dbReference>
<dbReference type="EMBL" id="LCGS01000035">
    <property type="protein sequence ID" value="KKT18000.1"/>
    <property type="molecule type" value="Genomic_DNA"/>
</dbReference>
<keyword evidence="1" id="KW-1133">Transmembrane helix</keyword>
<gene>
    <name evidence="2" type="ORF">UW02_C0035G0004</name>
</gene>
<organism evidence="2 3">
    <name type="scientific">Candidatus Nomurabacteria bacterium GW2011_GWB1_43_7</name>
    <dbReference type="NCBI Taxonomy" id="1618747"/>
    <lineage>
        <taxon>Bacteria</taxon>
        <taxon>Candidatus Nomuraibacteriota</taxon>
    </lineage>
</organism>
<dbReference type="AlphaFoldDB" id="A0A0G1F6Q2"/>
<proteinExistence type="predicted"/>